<name>A0AAD8HUR5_9APIA</name>
<evidence type="ECO:0000256" key="2">
    <source>
        <dbReference type="SAM" id="MobiDB-lite"/>
    </source>
</evidence>
<dbReference type="InterPro" id="IPR046349">
    <property type="entry name" value="C1-like_sf"/>
</dbReference>
<dbReference type="InterPro" id="IPR004146">
    <property type="entry name" value="DC1"/>
</dbReference>
<feature type="domain" description="DC1" evidence="3">
    <location>
        <begin position="6"/>
        <end position="50"/>
    </location>
</feature>
<evidence type="ECO:0000313" key="4">
    <source>
        <dbReference type="EMBL" id="KAK1373807.1"/>
    </source>
</evidence>
<keyword evidence="1" id="KW-0677">Repeat</keyword>
<dbReference type="PANTHER" id="PTHR46288">
    <property type="entry name" value="PHORBOL-ESTER/DAG-TYPE DOMAIN-CONTAINING PROTEIN"/>
    <property type="match status" value="1"/>
</dbReference>
<feature type="region of interest" description="Disordered" evidence="2">
    <location>
        <begin position="158"/>
        <end position="233"/>
    </location>
</feature>
<evidence type="ECO:0000256" key="1">
    <source>
        <dbReference type="ARBA" id="ARBA00022737"/>
    </source>
</evidence>
<feature type="domain" description="DC1" evidence="3">
    <location>
        <begin position="242"/>
        <end position="288"/>
    </location>
</feature>
<organism evidence="4 5">
    <name type="scientific">Heracleum sosnowskyi</name>
    <dbReference type="NCBI Taxonomy" id="360622"/>
    <lineage>
        <taxon>Eukaryota</taxon>
        <taxon>Viridiplantae</taxon>
        <taxon>Streptophyta</taxon>
        <taxon>Embryophyta</taxon>
        <taxon>Tracheophyta</taxon>
        <taxon>Spermatophyta</taxon>
        <taxon>Magnoliopsida</taxon>
        <taxon>eudicotyledons</taxon>
        <taxon>Gunneridae</taxon>
        <taxon>Pentapetalae</taxon>
        <taxon>asterids</taxon>
        <taxon>campanulids</taxon>
        <taxon>Apiales</taxon>
        <taxon>Apiaceae</taxon>
        <taxon>Apioideae</taxon>
        <taxon>apioid superclade</taxon>
        <taxon>Tordylieae</taxon>
        <taxon>Tordyliinae</taxon>
        <taxon>Heracleum</taxon>
    </lineage>
</organism>
<feature type="compositionally biased region" description="Polar residues" evidence="2">
    <location>
        <begin position="160"/>
        <end position="178"/>
    </location>
</feature>
<protein>
    <submittedName>
        <fullName evidence="4">Phorbol-ester/DAG-type domain-containing protein</fullName>
    </submittedName>
</protein>
<accession>A0AAD8HUR5</accession>
<feature type="domain" description="DC1" evidence="3">
    <location>
        <begin position="298"/>
        <end position="346"/>
    </location>
</feature>
<dbReference type="SUPFAM" id="SSF57889">
    <property type="entry name" value="Cysteine-rich domain"/>
    <property type="match status" value="2"/>
</dbReference>
<proteinExistence type="predicted"/>
<reference evidence="4" key="1">
    <citation type="submission" date="2023-02" db="EMBL/GenBank/DDBJ databases">
        <title>Genome of toxic invasive species Heracleum sosnowskyi carries increased number of genes despite the absence of recent whole-genome duplications.</title>
        <authorList>
            <person name="Schelkunov M."/>
            <person name="Shtratnikova V."/>
            <person name="Makarenko M."/>
            <person name="Klepikova A."/>
            <person name="Omelchenko D."/>
            <person name="Novikova G."/>
            <person name="Obukhova E."/>
            <person name="Bogdanov V."/>
            <person name="Penin A."/>
            <person name="Logacheva M."/>
        </authorList>
    </citation>
    <scope>NUCLEOTIDE SEQUENCE</scope>
    <source>
        <strain evidence="4">Hsosn_3</strain>
        <tissue evidence="4">Leaf</tissue>
    </source>
</reference>
<gene>
    <name evidence="4" type="ORF">POM88_030000</name>
</gene>
<dbReference type="AlphaFoldDB" id="A0AAD8HUR5"/>
<dbReference type="Proteomes" id="UP001237642">
    <property type="component" value="Unassembled WGS sequence"/>
</dbReference>
<reference evidence="4" key="2">
    <citation type="submission" date="2023-05" db="EMBL/GenBank/DDBJ databases">
        <authorList>
            <person name="Schelkunov M.I."/>
        </authorList>
    </citation>
    <scope>NUCLEOTIDE SEQUENCE</scope>
    <source>
        <strain evidence="4">Hsosn_3</strain>
        <tissue evidence="4">Leaf</tissue>
    </source>
</reference>
<evidence type="ECO:0000259" key="3">
    <source>
        <dbReference type="Pfam" id="PF03107"/>
    </source>
</evidence>
<comment type="caution">
    <text evidence="4">The sequence shown here is derived from an EMBL/GenBank/DDBJ whole genome shotgun (WGS) entry which is preliminary data.</text>
</comment>
<sequence>MEFKHFSHSHSLIVHQVIQGTELNCSGCNSSATGNVYVCWPCNFFLHEFCFNASRSLNHPTHPLHPLTLVPYPTYPSNSFYCNSCNLVGTGLSYSCSNCDFDLHVHCAYMPTATSVIHTPQIYDIPSNSLPDQASSIYHPQQANLPPVNVQIPQTYDVVPSNSLPDQTSSIYHPQQVNLPPVNVRDDPTLSYNTKNEATPDVVSPLKSTNPSGEVPVQSDEPVPAENTGGNRVIKPRGLKHFSHSHPLYPSEVEDDDPLVCSGCEEEIIGTQYGCSKNKCEYHLHKKCFELPREIRHKSHTEHPLTLLASPSDKETGKFTCDACFGVGSGFTYNCSTCDYDLHVTCSLLPETVKSDHHEHDLSLIYSSPISENEKEEQPGITFTCDVCENVVPETYWLYYCEDCNYGTHLSCVHEKDKYEGKSLEEVVIDHQAQMQRLQIQMDMARQNAQFLISMGQSLASL</sequence>
<feature type="domain" description="DC1" evidence="3">
    <location>
        <begin position="60"/>
        <end position="108"/>
    </location>
</feature>
<dbReference type="Pfam" id="PF03107">
    <property type="entry name" value="C1_2"/>
    <property type="match status" value="5"/>
</dbReference>
<dbReference type="EMBL" id="JAUIZM010000007">
    <property type="protein sequence ID" value="KAK1373807.1"/>
    <property type="molecule type" value="Genomic_DNA"/>
</dbReference>
<evidence type="ECO:0000313" key="5">
    <source>
        <dbReference type="Proteomes" id="UP001237642"/>
    </source>
</evidence>
<dbReference type="PANTHER" id="PTHR46288:SF27">
    <property type="entry name" value="CYSTEINE_HISTIDINE-RICH C1 DOMAIN FAMILY PROTEIN"/>
    <property type="match status" value="1"/>
</dbReference>
<keyword evidence="5" id="KW-1185">Reference proteome</keyword>
<feature type="domain" description="DC1" evidence="3">
    <location>
        <begin position="357"/>
        <end position="413"/>
    </location>
</feature>